<gene>
    <name evidence="2" type="ORF">HNR51_005344</name>
</gene>
<keyword evidence="3" id="KW-1185">Reference proteome</keyword>
<dbReference type="SUPFAM" id="SSF53448">
    <property type="entry name" value="Nucleotide-diphospho-sugar transferases"/>
    <property type="match status" value="1"/>
</dbReference>
<name>A0AA40S7X0_9HYPH</name>
<dbReference type="AlphaFoldDB" id="A0AA40S7X0"/>
<evidence type="ECO:0000313" key="3">
    <source>
        <dbReference type="Proteomes" id="UP000543554"/>
    </source>
</evidence>
<organism evidence="2 3">
    <name type="scientific">Methylorubrum thiocyanatum</name>
    <dbReference type="NCBI Taxonomy" id="47958"/>
    <lineage>
        <taxon>Bacteria</taxon>
        <taxon>Pseudomonadati</taxon>
        <taxon>Pseudomonadota</taxon>
        <taxon>Alphaproteobacteria</taxon>
        <taxon>Hyphomicrobiales</taxon>
        <taxon>Methylobacteriaceae</taxon>
        <taxon>Methylorubrum</taxon>
    </lineage>
</organism>
<evidence type="ECO:0000259" key="1">
    <source>
        <dbReference type="Pfam" id="PF00535"/>
    </source>
</evidence>
<reference evidence="2 3" key="1">
    <citation type="submission" date="2020-08" db="EMBL/GenBank/DDBJ databases">
        <title>Genomic Encyclopedia of Type Strains, Phase IV (KMG-IV): sequencing the most valuable type-strain genomes for metagenomic binning, comparative biology and taxonomic classification.</title>
        <authorList>
            <person name="Goeker M."/>
        </authorList>
    </citation>
    <scope>NUCLEOTIDE SEQUENCE [LARGE SCALE GENOMIC DNA]</scope>
    <source>
        <strain evidence="2 3">DSM 11490</strain>
    </source>
</reference>
<dbReference type="Gene3D" id="3.90.550.10">
    <property type="entry name" value="Spore Coat Polysaccharide Biosynthesis Protein SpsA, Chain A"/>
    <property type="match status" value="1"/>
</dbReference>
<dbReference type="EMBL" id="JACJIB010000019">
    <property type="protein sequence ID" value="MBA8916223.1"/>
    <property type="molecule type" value="Genomic_DNA"/>
</dbReference>
<accession>A0AA40S7X0</accession>
<protein>
    <submittedName>
        <fullName evidence="2">Glycosyltransferase involved in cell wall biosynthesis</fullName>
    </submittedName>
</protein>
<dbReference type="RefSeq" id="WP_182556919.1">
    <property type="nucleotide sequence ID" value="NZ_BPRF01000055.1"/>
</dbReference>
<dbReference type="PANTHER" id="PTHR22916:SF3">
    <property type="entry name" value="UDP-GLCNAC:BETAGAL BETA-1,3-N-ACETYLGLUCOSAMINYLTRANSFERASE-LIKE PROTEIN 1"/>
    <property type="match status" value="1"/>
</dbReference>
<dbReference type="PANTHER" id="PTHR22916">
    <property type="entry name" value="GLYCOSYLTRANSFERASE"/>
    <property type="match status" value="1"/>
</dbReference>
<proteinExistence type="predicted"/>
<feature type="domain" description="Glycosyltransferase 2-like" evidence="1">
    <location>
        <begin position="8"/>
        <end position="180"/>
    </location>
</feature>
<dbReference type="Proteomes" id="UP000543554">
    <property type="component" value="Unassembled WGS sequence"/>
</dbReference>
<dbReference type="Pfam" id="PF00535">
    <property type="entry name" value="Glycos_transf_2"/>
    <property type="match status" value="1"/>
</dbReference>
<dbReference type="InterPro" id="IPR001173">
    <property type="entry name" value="Glyco_trans_2-like"/>
</dbReference>
<evidence type="ECO:0000313" key="2">
    <source>
        <dbReference type="EMBL" id="MBA8916223.1"/>
    </source>
</evidence>
<sequence length="289" mass="33685">MMRRPLVSVIVPMYNHRKFIERALLSVVMQDYRPLQIIAIDDGSTDGTGIIARDFLSENMQSSILIIRKNRGAAETINEAIQISSGDYINILNSDDEFTLDRISHCVSAVQRLGKSMVFGDVEFINDINQVAEPDEYIDALRKVRQEVGSYPTLGFALMRNQLAISTGNFFFSRGLWEKIGPFRSYKYVHDWDFLLRSLYYEEPVFLSNILYKYRLHGNNSFKELAHISAYETTEVMRNFVWSMVSKLPENDRAPSPHYWPGVFEVLLERWKYHAYLPPRLRRHDGLRD</sequence>
<dbReference type="InterPro" id="IPR029044">
    <property type="entry name" value="Nucleotide-diphossugar_trans"/>
</dbReference>
<dbReference type="GO" id="GO:0016758">
    <property type="term" value="F:hexosyltransferase activity"/>
    <property type="evidence" value="ECO:0007669"/>
    <property type="project" value="UniProtKB-ARBA"/>
</dbReference>
<comment type="caution">
    <text evidence="2">The sequence shown here is derived from an EMBL/GenBank/DDBJ whole genome shotgun (WGS) entry which is preliminary data.</text>
</comment>